<dbReference type="InterPro" id="IPR036612">
    <property type="entry name" value="KH_dom_type_1_sf"/>
</dbReference>
<evidence type="ECO:0000256" key="1">
    <source>
        <dbReference type="ARBA" id="ARBA00022737"/>
    </source>
</evidence>
<sequence length="554" mass="59730">MHTAHPTSVIMPIDENLLRFPLIQVEAKIRVPDHLVGRLIGKGGNCLKKIIEDTQSHISISESRSQQEVHQYQTPELLDRIITIRGTSFNTVMAAEKHVQQKLRLFYEQDMNTSGGGAAGAGGQQLQQFCPTPVPPTGMLHPVDNIGSYIAPPGSVAGAPMISRADNAYHHPATVYGVAPQSFFVQNHPSATNFSLTTGQFAHNIAMPNLPNPVLVKSRVYVPSQIVGILIGSKGQAIKSIIAECGAIISIEGDRDRQKKFSCSNKFEQAATANEQQSVEKEEKGAVTSALDGNAEQSQQEQQQQERDQNVSDQQTAQAATSVETLVAEVVSATATAAGTDNNSEGEFAEKNAVTTTKQEEAEGGAETAAAATASVGASDAEGTTAAANTTIANNGTNAILQNTAVAAYAHQRPQGSTSPMERSVFIQGYDFQVSKAQYWVFQKVADTHNKHVDEISLACEAIVPSKVLGRIIGRGGHNVKQLQKSSGAHIKVPDDIRGNDKNCVEATVRIFGTYYAVQAVQQHFGTLITEAEWRESREQDERRSRHWDGGNSR</sequence>
<keyword evidence="5" id="KW-1185">Reference proteome</keyword>
<dbReference type="GO" id="GO:0003723">
    <property type="term" value="F:RNA binding"/>
    <property type="evidence" value="ECO:0007669"/>
    <property type="project" value="UniProtKB-UniRule"/>
</dbReference>
<dbReference type="CDD" id="cd00105">
    <property type="entry name" value="KH-I"/>
    <property type="match status" value="1"/>
</dbReference>
<dbReference type="PROSITE" id="PS50084">
    <property type="entry name" value="KH_TYPE_1"/>
    <property type="match status" value="3"/>
</dbReference>
<feature type="region of interest" description="Disordered" evidence="3">
    <location>
        <begin position="337"/>
        <end position="376"/>
    </location>
</feature>
<feature type="compositionally biased region" description="Low complexity" evidence="3">
    <location>
        <begin position="365"/>
        <end position="376"/>
    </location>
</feature>
<evidence type="ECO:0000256" key="3">
    <source>
        <dbReference type="SAM" id="MobiDB-lite"/>
    </source>
</evidence>
<keyword evidence="2" id="KW-0694">RNA-binding</keyword>
<name>A0A914I4X1_GLORO</name>
<dbReference type="SUPFAM" id="SSF54791">
    <property type="entry name" value="Eukaryotic type KH-domain (KH-domain type I)"/>
    <property type="match status" value="3"/>
</dbReference>
<dbReference type="SMART" id="SM00322">
    <property type="entry name" value="KH"/>
    <property type="match status" value="3"/>
</dbReference>
<dbReference type="WBParaSite" id="Gr19_v10_g6646.t1">
    <property type="protein sequence ID" value="Gr19_v10_g6646.t1"/>
    <property type="gene ID" value="Gr19_v10_g6646"/>
</dbReference>
<feature type="domain" description="K Homology" evidence="4">
    <location>
        <begin position="456"/>
        <end position="530"/>
    </location>
</feature>
<evidence type="ECO:0000256" key="2">
    <source>
        <dbReference type="PROSITE-ProRule" id="PRU00117"/>
    </source>
</evidence>
<evidence type="ECO:0000313" key="6">
    <source>
        <dbReference type="WBParaSite" id="Gr19_v10_g6646.t1"/>
    </source>
</evidence>
<proteinExistence type="predicted"/>
<dbReference type="Gene3D" id="3.30.1370.10">
    <property type="entry name" value="K Homology domain, type 1"/>
    <property type="match status" value="2"/>
</dbReference>
<protein>
    <submittedName>
        <fullName evidence="6">K Homology domain-containing protein</fullName>
    </submittedName>
</protein>
<accession>A0A914I4X1</accession>
<dbReference type="InterPro" id="IPR004088">
    <property type="entry name" value="KH_dom_type_1"/>
</dbReference>
<dbReference type="Gene3D" id="3.30.310.210">
    <property type="match status" value="1"/>
</dbReference>
<keyword evidence="1" id="KW-0677">Repeat</keyword>
<feature type="domain" description="K Homology" evidence="4">
    <location>
        <begin position="23"/>
        <end position="104"/>
    </location>
</feature>
<feature type="region of interest" description="Disordered" evidence="3">
    <location>
        <begin position="270"/>
        <end position="320"/>
    </location>
</feature>
<dbReference type="InterPro" id="IPR004087">
    <property type="entry name" value="KH_dom"/>
</dbReference>
<dbReference type="Pfam" id="PF00013">
    <property type="entry name" value="KH_1"/>
    <property type="match status" value="3"/>
</dbReference>
<feature type="compositionally biased region" description="Low complexity" evidence="3">
    <location>
        <begin position="311"/>
        <end position="320"/>
    </location>
</feature>
<feature type="domain" description="K Homology" evidence="4">
    <location>
        <begin position="214"/>
        <end position="280"/>
    </location>
</feature>
<dbReference type="Proteomes" id="UP000887572">
    <property type="component" value="Unplaced"/>
</dbReference>
<dbReference type="CDD" id="cd22403">
    <property type="entry name" value="KH-I_IGF2BP_rpt4"/>
    <property type="match status" value="1"/>
</dbReference>
<evidence type="ECO:0000259" key="4">
    <source>
        <dbReference type="SMART" id="SM00322"/>
    </source>
</evidence>
<reference evidence="6" key="1">
    <citation type="submission" date="2022-11" db="UniProtKB">
        <authorList>
            <consortium name="WormBaseParasite"/>
        </authorList>
    </citation>
    <scope>IDENTIFICATION</scope>
</reference>
<organism evidence="5 6">
    <name type="scientific">Globodera rostochiensis</name>
    <name type="common">Golden nematode worm</name>
    <name type="synonym">Heterodera rostochiensis</name>
    <dbReference type="NCBI Taxonomy" id="31243"/>
    <lineage>
        <taxon>Eukaryota</taxon>
        <taxon>Metazoa</taxon>
        <taxon>Ecdysozoa</taxon>
        <taxon>Nematoda</taxon>
        <taxon>Chromadorea</taxon>
        <taxon>Rhabditida</taxon>
        <taxon>Tylenchina</taxon>
        <taxon>Tylenchomorpha</taxon>
        <taxon>Tylenchoidea</taxon>
        <taxon>Heteroderidae</taxon>
        <taxon>Heteroderinae</taxon>
        <taxon>Globodera</taxon>
    </lineage>
</organism>
<evidence type="ECO:0000313" key="5">
    <source>
        <dbReference type="Proteomes" id="UP000887572"/>
    </source>
</evidence>
<dbReference type="PANTHER" id="PTHR10288">
    <property type="entry name" value="KH DOMAIN CONTAINING RNA BINDING PROTEIN"/>
    <property type="match status" value="1"/>
</dbReference>
<dbReference type="AlphaFoldDB" id="A0A914I4X1"/>